<reference evidence="1 2" key="1">
    <citation type="submission" date="2016-10" db="EMBL/GenBank/DDBJ databases">
        <authorList>
            <person name="de Groot N.N."/>
        </authorList>
    </citation>
    <scope>NUCLEOTIDE SEQUENCE [LARGE SCALE GENOMIC DNA]</scope>
    <source>
        <strain evidence="1 2">Nm110</strain>
    </source>
</reference>
<gene>
    <name evidence="1" type="ORF">SAMN05421882_10724</name>
</gene>
<dbReference type="Proteomes" id="UP000183454">
    <property type="component" value="Unassembled WGS sequence"/>
</dbReference>
<accession>A0A1H2ZET7</accession>
<protein>
    <submittedName>
        <fullName evidence="1">Uncharacterized protein</fullName>
    </submittedName>
</protein>
<dbReference type="AlphaFoldDB" id="A0A1H2ZET7"/>
<name>A0A1H2ZET7_9PROT</name>
<proteinExistence type="predicted"/>
<organism evidence="1 2">
    <name type="scientific">Nitrosomonas communis</name>
    <dbReference type="NCBI Taxonomy" id="44574"/>
    <lineage>
        <taxon>Bacteria</taxon>
        <taxon>Pseudomonadati</taxon>
        <taxon>Pseudomonadota</taxon>
        <taxon>Betaproteobacteria</taxon>
        <taxon>Nitrosomonadales</taxon>
        <taxon>Nitrosomonadaceae</taxon>
        <taxon>Nitrosomonas</taxon>
    </lineage>
</organism>
<evidence type="ECO:0000313" key="2">
    <source>
        <dbReference type="Proteomes" id="UP000183454"/>
    </source>
</evidence>
<dbReference type="EMBL" id="FNNH01000072">
    <property type="protein sequence ID" value="SDX15249.1"/>
    <property type="molecule type" value="Genomic_DNA"/>
</dbReference>
<sequence>MIIKLLGDGLPLDETMQSSLAIITIKIVVKHTTYSSPIMIPAFHGFIVSANDKYKPTSRKIMITFTAITAITANPSKNIINANLIVEPSLILHIAQR</sequence>
<evidence type="ECO:0000313" key="1">
    <source>
        <dbReference type="EMBL" id="SDX15249.1"/>
    </source>
</evidence>